<evidence type="ECO:0000313" key="1">
    <source>
        <dbReference type="EMBL" id="STY93160.1"/>
    </source>
</evidence>
<protein>
    <submittedName>
        <fullName evidence="1">Uncharacterized protein</fullName>
    </submittedName>
</protein>
<organism evidence="1 2">
    <name type="scientific">Moraxella bovis</name>
    <dbReference type="NCBI Taxonomy" id="476"/>
    <lineage>
        <taxon>Bacteria</taxon>
        <taxon>Pseudomonadati</taxon>
        <taxon>Pseudomonadota</taxon>
        <taxon>Gammaproteobacteria</taxon>
        <taxon>Moraxellales</taxon>
        <taxon>Moraxellaceae</taxon>
        <taxon>Moraxella</taxon>
    </lineage>
</organism>
<dbReference type="EMBL" id="UGPZ01000003">
    <property type="protein sequence ID" value="STY93160.1"/>
    <property type="molecule type" value="Genomic_DNA"/>
</dbReference>
<dbReference type="AlphaFoldDB" id="A0A378PX95"/>
<reference evidence="1 2" key="1">
    <citation type="submission" date="2018-06" db="EMBL/GenBank/DDBJ databases">
        <authorList>
            <consortium name="Pathogen Informatics"/>
            <person name="Doyle S."/>
        </authorList>
    </citation>
    <scope>NUCLEOTIDE SEQUENCE [LARGE SCALE GENOMIC DNA]</scope>
    <source>
        <strain evidence="1 2">NCTC9426</strain>
    </source>
</reference>
<evidence type="ECO:0000313" key="2">
    <source>
        <dbReference type="Proteomes" id="UP000254133"/>
    </source>
</evidence>
<name>A0A378PX95_MORBO</name>
<sequence length="94" mass="11051">MFFLEKRAIFLIFHCKYKRQARPSNFKVYWVYILKLSSGSKSMLQRKPFVASLGNLTVFLPAGRLRANGKPSSAYFLDYYLKLKEYRWSGADII</sequence>
<proteinExistence type="predicted"/>
<accession>A0A378PX95</accession>
<dbReference type="Proteomes" id="UP000254133">
    <property type="component" value="Unassembled WGS sequence"/>
</dbReference>
<gene>
    <name evidence="1" type="ORF">NCTC9426_01877</name>
</gene>